<dbReference type="InterPro" id="IPR027417">
    <property type="entry name" value="P-loop_NTPase"/>
</dbReference>
<evidence type="ECO:0000313" key="2">
    <source>
        <dbReference type="EMBL" id="EPX60882.1"/>
    </source>
</evidence>
<keyword evidence="3" id="KW-1185">Reference proteome</keyword>
<dbReference type="Gene3D" id="1.10.1740.10">
    <property type="match status" value="1"/>
</dbReference>
<dbReference type="GO" id="GO:0006352">
    <property type="term" value="P:DNA-templated transcription initiation"/>
    <property type="evidence" value="ECO:0007669"/>
    <property type="project" value="InterPro"/>
</dbReference>
<gene>
    <name evidence="2" type="ORF">D187_001534</name>
</gene>
<dbReference type="InterPro" id="IPR016024">
    <property type="entry name" value="ARM-type_fold"/>
</dbReference>
<evidence type="ECO:0000313" key="3">
    <source>
        <dbReference type="Proteomes" id="UP000011682"/>
    </source>
</evidence>
<proteinExistence type="predicted"/>
<dbReference type="EMBL" id="ANAH02000011">
    <property type="protein sequence ID" value="EPX60882.1"/>
    <property type="molecule type" value="Genomic_DNA"/>
</dbReference>
<protein>
    <recommendedName>
        <fullName evidence="1">NACHT domain-containing protein</fullName>
    </recommendedName>
</protein>
<dbReference type="Gene3D" id="3.40.50.300">
    <property type="entry name" value="P-loop containing nucleotide triphosphate hydrolases"/>
    <property type="match status" value="1"/>
</dbReference>
<dbReference type="Proteomes" id="UP000011682">
    <property type="component" value="Unassembled WGS sequence"/>
</dbReference>
<dbReference type="AlphaFoldDB" id="S9PET9"/>
<feature type="domain" description="NACHT" evidence="1">
    <location>
        <begin position="272"/>
        <end position="406"/>
    </location>
</feature>
<dbReference type="InterPro" id="IPR007111">
    <property type="entry name" value="NACHT_NTPase"/>
</dbReference>
<dbReference type="InterPro" id="IPR011989">
    <property type="entry name" value="ARM-like"/>
</dbReference>
<dbReference type="PANTHER" id="PTHR46844:SF1">
    <property type="entry name" value="SLR5058 PROTEIN"/>
    <property type="match status" value="1"/>
</dbReference>
<evidence type="ECO:0000259" key="1">
    <source>
        <dbReference type="PROSITE" id="PS50837"/>
    </source>
</evidence>
<dbReference type="eggNOG" id="COG5635">
    <property type="taxonomic scope" value="Bacteria"/>
</dbReference>
<dbReference type="Gene3D" id="1.25.10.10">
    <property type="entry name" value="Leucine-rich Repeat Variant"/>
    <property type="match status" value="1"/>
</dbReference>
<organism evidence="2 3">
    <name type="scientific">Cystobacter fuscus (strain ATCC 25194 / DSM 2262 / NBRC 100088 / M29)</name>
    <dbReference type="NCBI Taxonomy" id="1242864"/>
    <lineage>
        <taxon>Bacteria</taxon>
        <taxon>Pseudomonadati</taxon>
        <taxon>Myxococcota</taxon>
        <taxon>Myxococcia</taxon>
        <taxon>Myxococcales</taxon>
        <taxon>Cystobacterineae</taxon>
        <taxon>Archangiaceae</taxon>
        <taxon>Cystobacter</taxon>
    </lineage>
</organism>
<reference evidence="2" key="1">
    <citation type="submission" date="2013-05" db="EMBL/GenBank/DDBJ databases">
        <title>Genome assembly of Cystobacter fuscus DSM 2262.</title>
        <authorList>
            <person name="Sharma G."/>
            <person name="Khatri I."/>
            <person name="Kaur C."/>
            <person name="Mayilraj S."/>
            <person name="Subramanian S."/>
        </authorList>
    </citation>
    <scope>NUCLEOTIDE SEQUENCE [LARGE SCALE GENOMIC DNA]</scope>
    <source>
        <strain evidence="2">DSM 2262</strain>
    </source>
</reference>
<dbReference type="eggNOG" id="COG1595">
    <property type="taxonomic scope" value="Bacteria"/>
</dbReference>
<name>S9PET9_CYSF2</name>
<dbReference type="SUPFAM" id="SSF48371">
    <property type="entry name" value="ARM repeat"/>
    <property type="match status" value="1"/>
</dbReference>
<sequence>MPETPWWEGTPEGTPLLLAFVQVVREDVAEDSLQQRDRYIAGVEYVADKLGAAQPLRWRENDVLLLVQADEPHAAIMNALSAAEAIRERAMVDLSMTVRLAVHASRVDWTPDMEQLAPREVSRCEELARATPAQGIAITEDVYLALTDTERRRFAPLGTWVRDGLVTYVFPASLAAKTTPGIFGPLADAKHWQSFRRYVDSPEVRRLRYVGFPLQKKQPPSLDIREVFIPLEARRLVERGPNWAHATPSPDVERQEVATPLESLARLVRRHRALVVLGDPGSGKTTVLRWLAVLAAEGPLSWAEQMGTAERLLPVLVSVGRLAQFRSRLGADCSVLHALVVYLQDRGVGDEAELRPFLEGSLEAGECLLLLDGLDEIQSEERSGVLRWLESFCARYPSNRFVVSARRVGYSGFALPEGVEVELGGFEDEQIRRYVRAFTRACRQWENEGVPDEAGADQDAERLLEALFASSRLRELARNPFLLSSLALIHRAEGRLPRHRVQAYEIFARTLCETWGQARRVVASGTSTRDIRYEEEAIPILGELALRLHLDWPTGVAPEDFVIRVLSQSIQERIGVEPSEAERSAREFLDRAGREVQILLERGAGQWGFLHLTFQEFFTAVGLLSAESFESVAFEHLFEPRWEEVIRLGVGYMALIQKRAQATQRFVRQVLLHEALGSQQHPASPERKQVYLAALLASEAGDILPPSLQSEIARAVVAWNQSVPESVALPLLGELALTEFAERILDELLNNLSTHEDSAQGKVILALGILRGERSRKALQMAAKARSSAVRVHVARGIIMGGDPMDWETLSLLVDDQEPRVRSSALAGFISSHDQYRRDEMLDLLLNSSRVEVLRPVIQIIRALHVKNLQSRTLNTAQSRVVRHAIRRGLSHEDEGVREESFFLLAMAREHFPEEVHAHAEELEEFIASNLALSPSLQKGPRVDEEKDLHGRALQRDPLILTDLFQSFTSQIESFLRHDLKCDAETAHAAVFDVLLSYLAEPERYDPAKSRLVTYLTRAAKHRVQDQLKSGVWRRLREENFASVVELGQPSPKDILENAVEASRAVDRLSKRLSERDLASLRLILSGEYSTEKLAEALGLNISSPEEMRRAVRRHRDRLMKILERLGQEDRDDPA</sequence>
<dbReference type="SUPFAM" id="SSF88946">
    <property type="entry name" value="Sigma2 domain of RNA polymerase sigma factors"/>
    <property type="match status" value="1"/>
</dbReference>
<dbReference type="PANTHER" id="PTHR46844">
    <property type="entry name" value="SLR5058 PROTEIN"/>
    <property type="match status" value="1"/>
</dbReference>
<dbReference type="PROSITE" id="PS50837">
    <property type="entry name" value="NACHT"/>
    <property type="match status" value="1"/>
</dbReference>
<dbReference type="InterPro" id="IPR013325">
    <property type="entry name" value="RNA_pol_sigma_r2"/>
</dbReference>
<dbReference type="GO" id="GO:0003700">
    <property type="term" value="F:DNA-binding transcription factor activity"/>
    <property type="evidence" value="ECO:0007669"/>
    <property type="project" value="InterPro"/>
</dbReference>
<dbReference type="OrthoDB" id="5526615at2"/>
<dbReference type="Pfam" id="PF05729">
    <property type="entry name" value="NACHT"/>
    <property type="match status" value="1"/>
</dbReference>
<dbReference type="SUPFAM" id="SSF52540">
    <property type="entry name" value="P-loop containing nucleoside triphosphate hydrolases"/>
    <property type="match status" value="1"/>
</dbReference>
<accession>S9PET9</accession>
<comment type="caution">
    <text evidence="2">The sequence shown here is derived from an EMBL/GenBank/DDBJ whole genome shotgun (WGS) entry which is preliminary data.</text>
</comment>